<organism evidence="1 2">
    <name type="scientific">Enterococcus faecalis ERV63</name>
    <dbReference type="NCBI Taxonomy" id="1134793"/>
    <lineage>
        <taxon>Bacteria</taxon>
        <taxon>Bacillati</taxon>
        <taxon>Bacillota</taxon>
        <taxon>Bacilli</taxon>
        <taxon>Lactobacillales</taxon>
        <taxon>Enterococcaceae</taxon>
        <taxon>Enterococcus</taxon>
    </lineage>
</organism>
<accession>A0AAV3GIH5</accession>
<reference evidence="1 2" key="1">
    <citation type="submission" date="2012-04" db="EMBL/GenBank/DDBJ databases">
        <authorList>
            <person name="Weinstock G."/>
            <person name="Sodergren E."/>
            <person name="Lobos E.A."/>
            <person name="Fulton L."/>
            <person name="Fulton R."/>
            <person name="Courtney L."/>
            <person name="Fronick C."/>
            <person name="O'Laughlin M."/>
            <person name="Godfrey J."/>
            <person name="Wilson R.M."/>
            <person name="Miner T."/>
            <person name="Farmer C."/>
            <person name="Delehaunty K."/>
            <person name="Cordes M."/>
            <person name="Minx P."/>
            <person name="Tomlinson C."/>
            <person name="Chen J."/>
            <person name="Wollam A."/>
            <person name="Pepin K.H."/>
            <person name="Bhonagiri V."/>
            <person name="Zhang X."/>
            <person name="Suruliraj S."/>
            <person name="Warren W."/>
            <person name="Mitreva M."/>
            <person name="Mardis E.R."/>
            <person name="Wilson R.K."/>
        </authorList>
    </citation>
    <scope>NUCLEOTIDE SEQUENCE [LARGE SCALE GENOMIC DNA]</scope>
    <source>
        <strain evidence="1 2">ERV63</strain>
    </source>
</reference>
<name>A0AAV3GIH5_ENTFL</name>
<gene>
    <name evidence="1" type="ORF">HMPREF1336_02442</name>
</gene>
<proteinExistence type="predicted"/>
<evidence type="ECO:0000313" key="1">
    <source>
        <dbReference type="EMBL" id="EJV14747.1"/>
    </source>
</evidence>
<dbReference type="AlphaFoldDB" id="A0AAV3GIH5"/>
<evidence type="ECO:0000313" key="2">
    <source>
        <dbReference type="Proteomes" id="UP000004117"/>
    </source>
</evidence>
<dbReference type="EMBL" id="ALZR01000088">
    <property type="protein sequence ID" value="EJV14747.1"/>
    <property type="molecule type" value="Genomic_DNA"/>
</dbReference>
<sequence>MENALFKRGAGYEYTEVTKELTENGIKITKKGYKTIELY</sequence>
<comment type="caution">
    <text evidence="1">The sequence shown here is derived from an EMBL/GenBank/DDBJ whole genome shotgun (WGS) entry which is preliminary data.</text>
</comment>
<protein>
    <submittedName>
        <fullName evidence="1">Uncharacterized protein</fullName>
    </submittedName>
</protein>
<dbReference type="Proteomes" id="UP000004117">
    <property type="component" value="Unassembled WGS sequence"/>
</dbReference>